<dbReference type="OrthoDB" id="272289at2759"/>
<dbReference type="GO" id="GO:0004553">
    <property type="term" value="F:hydrolase activity, hydrolyzing O-glycosyl compounds"/>
    <property type="evidence" value="ECO:0007669"/>
    <property type="project" value="InterPro"/>
</dbReference>
<accession>W3VN82</accession>
<evidence type="ECO:0000313" key="6">
    <source>
        <dbReference type="EMBL" id="ETS62970.1"/>
    </source>
</evidence>
<keyword evidence="7" id="KW-1185">Reference proteome</keyword>
<sequence>MTRKLIRLETTSAARDQIGQHADEPCHFCYAVSKQGSTTTFAPSVEFRCLGYGACCNGCSSTDDTGVAKTEWLQMTMRPASGELARRPSSFPSTIVGQREHPATVLCRRRPKYLTYLQSTAAWSTVRITRSLLDMFVKISWVLCAAAAFQSVYARPLRGTASRLKQGGGSANSSRFHDVPYGRFGPAARQAGSGAPGSDAINEDASGLAPALAPGVQNSLGEGFDPQFLTTTRDGKPFYLVTDVDFGMKVFLRASDDLNDIYRNEGKMFAIYEYSNVSYPKGVGTEAADIVRLGDRYLYTVSAIQDDTMRMLISDTDDPLGQYTDLGRVLGQDGVALQGYDPHVIVHPNGNTYLTWSNHEYVQLVQLQNGAPARAASAVVDLVSYGVNTEAPSSWVYDNKVNGSRTLNLMYAEGNFYQSNYNTRLLYIDAAEDPLDVGRWYQRGQPILASDSSQGVYGPGSGSLFTGPDGQTWCAYGAFASPDGADDGKNERYVRVQVAQADERGVWLPTQVIPAEKLD</sequence>
<dbReference type="SUPFAM" id="SSF75005">
    <property type="entry name" value="Arabinanase/levansucrase/invertase"/>
    <property type="match status" value="1"/>
</dbReference>
<protein>
    <submittedName>
        <fullName evidence="6">Uncharacterized protein</fullName>
    </submittedName>
</protein>
<name>W3VN82_MOEAP</name>
<keyword evidence="2 5" id="KW-0378">Hydrolase</keyword>
<gene>
    <name evidence="6" type="ORF">PaG_02740</name>
</gene>
<dbReference type="PANTHER" id="PTHR43772:SF2">
    <property type="entry name" value="PUTATIVE (AFU_ORTHOLOGUE AFUA_2G04480)-RELATED"/>
    <property type="match status" value="1"/>
</dbReference>
<dbReference type="GO" id="GO:0005975">
    <property type="term" value="P:carbohydrate metabolic process"/>
    <property type="evidence" value="ECO:0007669"/>
    <property type="project" value="InterPro"/>
</dbReference>
<evidence type="ECO:0000313" key="7">
    <source>
        <dbReference type="Proteomes" id="UP000019462"/>
    </source>
</evidence>
<dbReference type="AlphaFoldDB" id="W3VN82"/>
<dbReference type="Pfam" id="PF04616">
    <property type="entry name" value="Glyco_hydro_43"/>
    <property type="match status" value="1"/>
</dbReference>
<comment type="similarity">
    <text evidence="1 5">Belongs to the glycosyl hydrolase 43 family.</text>
</comment>
<evidence type="ECO:0000256" key="1">
    <source>
        <dbReference type="ARBA" id="ARBA00009865"/>
    </source>
</evidence>
<keyword evidence="3" id="KW-0119">Carbohydrate metabolism</keyword>
<organism evidence="6 7">
    <name type="scientific">Moesziomyces aphidis</name>
    <name type="common">Pseudozyma aphidis</name>
    <dbReference type="NCBI Taxonomy" id="84754"/>
    <lineage>
        <taxon>Eukaryota</taxon>
        <taxon>Fungi</taxon>
        <taxon>Dikarya</taxon>
        <taxon>Basidiomycota</taxon>
        <taxon>Ustilaginomycotina</taxon>
        <taxon>Ustilaginomycetes</taxon>
        <taxon>Ustilaginales</taxon>
        <taxon>Ustilaginaceae</taxon>
        <taxon>Moesziomyces</taxon>
    </lineage>
</organism>
<dbReference type="Gene3D" id="2.115.10.20">
    <property type="entry name" value="Glycosyl hydrolase domain, family 43"/>
    <property type="match status" value="1"/>
</dbReference>
<evidence type="ECO:0000256" key="2">
    <source>
        <dbReference type="ARBA" id="ARBA00022801"/>
    </source>
</evidence>
<dbReference type="PANTHER" id="PTHR43772">
    <property type="entry name" value="ENDO-1,4-BETA-XYLANASE"/>
    <property type="match status" value="1"/>
</dbReference>
<dbReference type="InterPro" id="IPR023296">
    <property type="entry name" value="Glyco_hydro_beta-prop_sf"/>
</dbReference>
<evidence type="ECO:0000256" key="5">
    <source>
        <dbReference type="RuleBase" id="RU361187"/>
    </source>
</evidence>
<proteinExistence type="inferred from homology"/>
<evidence type="ECO:0000256" key="3">
    <source>
        <dbReference type="ARBA" id="ARBA00023277"/>
    </source>
</evidence>
<dbReference type="InterPro" id="IPR052176">
    <property type="entry name" value="Glycosyl_Hydrlase_43_Enz"/>
</dbReference>
<comment type="caution">
    <text evidence="6">The sequence shown here is derived from an EMBL/GenBank/DDBJ whole genome shotgun (WGS) entry which is preliminary data.</text>
</comment>
<dbReference type="InterPro" id="IPR006710">
    <property type="entry name" value="Glyco_hydro_43"/>
</dbReference>
<dbReference type="Proteomes" id="UP000019462">
    <property type="component" value="Unassembled WGS sequence"/>
</dbReference>
<keyword evidence="4 5" id="KW-0326">Glycosidase</keyword>
<dbReference type="EMBL" id="AWNI01000009">
    <property type="protein sequence ID" value="ETS62970.1"/>
    <property type="molecule type" value="Genomic_DNA"/>
</dbReference>
<evidence type="ECO:0000256" key="4">
    <source>
        <dbReference type="ARBA" id="ARBA00023295"/>
    </source>
</evidence>
<reference evidence="6 7" key="1">
    <citation type="journal article" date="2014" name="Genome Announc.">
        <title>Genome sequence of the basidiomycetous fungus Pseudozyma aphidis DSM70725, an efficient producer of biosurfactant mannosylerythritol lipids.</title>
        <authorList>
            <person name="Lorenz S."/>
            <person name="Guenther M."/>
            <person name="Grumaz C."/>
            <person name="Rupp S."/>
            <person name="Zibek S."/>
            <person name="Sohn K."/>
        </authorList>
    </citation>
    <scope>NUCLEOTIDE SEQUENCE [LARGE SCALE GENOMIC DNA]</scope>
    <source>
        <strain evidence="7">ATCC 32657 / CBS 517.83 / DSM 70725 / JCM 10318 / NBRC 10182 / NRRL Y-7954 / St-0401</strain>
    </source>
</reference>
<dbReference type="HOGENOM" id="CLU_039961_0_0_1"/>